<dbReference type="OrthoDB" id="3365698at2759"/>
<name>A0A8H6TXZ0_9AGAR</name>
<dbReference type="Proteomes" id="UP000620124">
    <property type="component" value="Unassembled WGS sequence"/>
</dbReference>
<evidence type="ECO:0008006" key="3">
    <source>
        <dbReference type="Google" id="ProtNLM"/>
    </source>
</evidence>
<dbReference type="AlphaFoldDB" id="A0A8H6TXZ0"/>
<proteinExistence type="predicted"/>
<protein>
    <recommendedName>
        <fullName evidence="3">F-box domain-containing protein</fullName>
    </recommendedName>
</protein>
<accession>A0A8H6TXZ0</accession>
<gene>
    <name evidence="1" type="ORF">MVEN_02638600</name>
</gene>
<dbReference type="EMBL" id="JACAZI010000054">
    <property type="protein sequence ID" value="KAF7325311.1"/>
    <property type="molecule type" value="Genomic_DNA"/>
</dbReference>
<comment type="caution">
    <text evidence="1">The sequence shown here is derived from an EMBL/GenBank/DDBJ whole genome shotgun (WGS) entry which is preliminary data.</text>
</comment>
<keyword evidence="2" id="KW-1185">Reference proteome</keyword>
<evidence type="ECO:0000313" key="1">
    <source>
        <dbReference type="EMBL" id="KAF7325311.1"/>
    </source>
</evidence>
<reference evidence="1" key="1">
    <citation type="submission" date="2020-05" db="EMBL/GenBank/DDBJ databases">
        <title>Mycena genomes resolve the evolution of fungal bioluminescence.</title>
        <authorList>
            <person name="Tsai I.J."/>
        </authorList>
    </citation>
    <scope>NUCLEOTIDE SEQUENCE</scope>
    <source>
        <strain evidence="1">CCC161011</strain>
    </source>
</reference>
<sequence length="372" mass="42237">MAWTQSRAYDGVLLSSLERGEISPLDLRVQVRGLYGHNALALIPLLALYSRRWKKVTLSVDYASQLRALSSVQGNLPLLETLHIDVQHRVPEFTVVEVDILLRGGTSIDTTLLFVYLDVLPQDLDDLFSTMGRLSNTRCNCQIRVRVDNADFQPAIDSPPVVSHMSVLELCGADIFEPDRAEPLVTKFVTRLTLPFLVSLQLVCHRDQWFPLTWPHLEFQALSHRSSFHSHLKHLRLESVSITEAELFQTLSGLPLLQDLIISDVSEGDGKELVTSSLLQRLTWTPDSTCLVPELSFLECHTVLRFDDTVFRDFVLSRLKPGRNAAGPFEVDLQWYLEYHRELDPEVVAQFAELQSQGRIAFLEHRKSSVPE</sequence>
<evidence type="ECO:0000313" key="2">
    <source>
        <dbReference type="Proteomes" id="UP000620124"/>
    </source>
</evidence>
<organism evidence="1 2">
    <name type="scientific">Mycena venus</name>
    <dbReference type="NCBI Taxonomy" id="2733690"/>
    <lineage>
        <taxon>Eukaryota</taxon>
        <taxon>Fungi</taxon>
        <taxon>Dikarya</taxon>
        <taxon>Basidiomycota</taxon>
        <taxon>Agaricomycotina</taxon>
        <taxon>Agaricomycetes</taxon>
        <taxon>Agaricomycetidae</taxon>
        <taxon>Agaricales</taxon>
        <taxon>Marasmiineae</taxon>
        <taxon>Mycenaceae</taxon>
        <taxon>Mycena</taxon>
    </lineage>
</organism>